<dbReference type="PANTHER" id="PTHR43861:SF3">
    <property type="entry name" value="PUTATIVE (AFU_ORTHOLOGUE AFUA_2G14390)-RELATED"/>
    <property type="match status" value="1"/>
</dbReference>
<comment type="caution">
    <text evidence="2">The sequence shown here is derived from an EMBL/GenBank/DDBJ whole genome shotgun (WGS) entry which is preliminary data.</text>
</comment>
<keyword evidence="3" id="KW-1185">Reference proteome</keyword>
<keyword evidence="1" id="KW-0808">Transferase</keyword>
<dbReference type="InterPro" id="IPR029063">
    <property type="entry name" value="SAM-dependent_MTases_sf"/>
</dbReference>
<dbReference type="EMBL" id="JAPQKI010000011">
    <property type="protein sequence ID" value="KAJ5082901.1"/>
    <property type="molecule type" value="Genomic_DNA"/>
</dbReference>
<dbReference type="SUPFAM" id="SSF53335">
    <property type="entry name" value="S-adenosyl-L-methionine-dependent methyltransferases"/>
    <property type="match status" value="1"/>
</dbReference>
<protein>
    <recommendedName>
        <fullName evidence="4">Methyltransferase domain-containing protein</fullName>
    </recommendedName>
</protein>
<evidence type="ECO:0008006" key="4">
    <source>
        <dbReference type="Google" id="ProtNLM"/>
    </source>
</evidence>
<dbReference type="GO" id="GO:0016740">
    <property type="term" value="F:transferase activity"/>
    <property type="evidence" value="ECO:0007669"/>
    <property type="project" value="UniProtKB-KW"/>
</dbReference>
<gene>
    <name evidence="2" type="ORF">N7532_011944</name>
</gene>
<evidence type="ECO:0000313" key="3">
    <source>
        <dbReference type="Proteomes" id="UP001149074"/>
    </source>
</evidence>
<organism evidence="2 3">
    <name type="scientific">Penicillium argentinense</name>
    <dbReference type="NCBI Taxonomy" id="1131581"/>
    <lineage>
        <taxon>Eukaryota</taxon>
        <taxon>Fungi</taxon>
        <taxon>Dikarya</taxon>
        <taxon>Ascomycota</taxon>
        <taxon>Pezizomycotina</taxon>
        <taxon>Eurotiomycetes</taxon>
        <taxon>Eurotiomycetidae</taxon>
        <taxon>Eurotiales</taxon>
        <taxon>Aspergillaceae</taxon>
        <taxon>Penicillium</taxon>
    </lineage>
</organism>
<dbReference type="PANTHER" id="PTHR43861">
    <property type="entry name" value="TRANS-ACONITATE 2-METHYLTRANSFERASE-RELATED"/>
    <property type="match status" value="1"/>
</dbReference>
<evidence type="ECO:0000313" key="2">
    <source>
        <dbReference type="EMBL" id="KAJ5082901.1"/>
    </source>
</evidence>
<proteinExistence type="predicted"/>
<dbReference type="Proteomes" id="UP001149074">
    <property type="component" value="Unassembled WGS sequence"/>
</dbReference>
<reference evidence="2" key="1">
    <citation type="submission" date="2022-11" db="EMBL/GenBank/DDBJ databases">
        <authorList>
            <person name="Petersen C."/>
        </authorList>
    </citation>
    <scope>NUCLEOTIDE SEQUENCE</scope>
    <source>
        <strain evidence="2">IBT 30761</strain>
    </source>
</reference>
<accession>A0A9W9EJM6</accession>
<dbReference type="Pfam" id="PF13489">
    <property type="entry name" value="Methyltransf_23"/>
    <property type="match status" value="1"/>
</dbReference>
<dbReference type="RefSeq" id="XP_056469423.1">
    <property type="nucleotide sequence ID" value="XM_056624435.1"/>
</dbReference>
<dbReference type="AlphaFoldDB" id="A0A9W9EJM6"/>
<sequence>MTEFTEANRKYFDDMAKVYKDRFADAMKTLCDETLKHRLWLSDRWTDTEAGKDGAVKMLEYACGPGIISMTLAPFLSKVIGIDVADNMVDEFNLNAKNIGVSDKMVGYKADLLGDSASAEFSGSEFTNFDMVTVSMALHHFEYPQVALQRLADRLKKGGTCMIIDLVPSGHVHGHENGHDHGHGHDHEFGPAAHTVKTHGFSREDMQKLFEGAGLSEGFGYEVLPEPLVMVMDDKTHRKVVFIARARLP</sequence>
<name>A0A9W9EJM6_9EURO</name>
<evidence type="ECO:0000256" key="1">
    <source>
        <dbReference type="ARBA" id="ARBA00022679"/>
    </source>
</evidence>
<reference evidence="2" key="2">
    <citation type="journal article" date="2023" name="IMA Fungus">
        <title>Comparative genomic study of the Penicillium genus elucidates a diverse pangenome and 15 lateral gene transfer events.</title>
        <authorList>
            <person name="Petersen C."/>
            <person name="Sorensen T."/>
            <person name="Nielsen M.R."/>
            <person name="Sondergaard T.E."/>
            <person name="Sorensen J.L."/>
            <person name="Fitzpatrick D.A."/>
            <person name="Frisvad J.C."/>
            <person name="Nielsen K.L."/>
        </authorList>
    </citation>
    <scope>NUCLEOTIDE SEQUENCE</scope>
    <source>
        <strain evidence="2">IBT 30761</strain>
    </source>
</reference>
<dbReference type="OrthoDB" id="66144at2759"/>
<dbReference type="GeneID" id="81363414"/>
<dbReference type="CDD" id="cd02440">
    <property type="entry name" value="AdoMet_MTases"/>
    <property type="match status" value="1"/>
</dbReference>
<dbReference type="Gene3D" id="3.40.50.150">
    <property type="entry name" value="Vaccinia Virus protein VP39"/>
    <property type="match status" value="1"/>
</dbReference>